<dbReference type="PANTHER" id="PTHR32308:SF10">
    <property type="entry name" value="CITRATE LYASE SUBUNIT BETA"/>
    <property type="match status" value="1"/>
</dbReference>
<evidence type="ECO:0000313" key="5">
    <source>
        <dbReference type="Proteomes" id="UP000320209"/>
    </source>
</evidence>
<comment type="caution">
    <text evidence="4">The sequence shown here is derived from an EMBL/GenBank/DDBJ whole genome shotgun (WGS) entry which is preliminary data.</text>
</comment>
<dbReference type="OrthoDB" id="9808769at2"/>
<dbReference type="AlphaFoldDB" id="A0A543ADA2"/>
<accession>A0A543ADA2</accession>
<proteinExistence type="predicted"/>
<evidence type="ECO:0000313" key="4">
    <source>
        <dbReference type="EMBL" id="TQL70568.1"/>
    </source>
</evidence>
<dbReference type="Proteomes" id="UP000320209">
    <property type="component" value="Unassembled WGS sequence"/>
</dbReference>
<name>A0A543ADA2_9ACTN</name>
<gene>
    <name evidence="4" type="ORF">FB381_4506</name>
</gene>
<evidence type="ECO:0000256" key="1">
    <source>
        <dbReference type="ARBA" id="ARBA00001946"/>
    </source>
</evidence>
<dbReference type="GO" id="GO:0016829">
    <property type="term" value="F:lyase activity"/>
    <property type="evidence" value="ECO:0007669"/>
    <property type="project" value="UniProtKB-KW"/>
</dbReference>
<evidence type="ECO:0000256" key="2">
    <source>
        <dbReference type="ARBA" id="ARBA00022723"/>
    </source>
</evidence>
<dbReference type="Gene3D" id="3.20.20.60">
    <property type="entry name" value="Phosphoenolpyruvate-binding domains"/>
    <property type="match status" value="1"/>
</dbReference>
<dbReference type="PANTHER" id="PTHR32308">
    <property type="entry name" value="LYASE BETA SUBUNIT, PUTATIVE (AFU_ORTHOLOGUE AFUA_4G13030)-RELATED"/>
    <property type="match status" value="1"/>
</dbReference>
<keyword evidence="3" id="KW-0460">Magnesium</keyword>
<dbReference type="GO" id="GO:0006107">
    <property type="term" value="P:oxaloacetate metabolic process"/>
    <property type="evidence" value="ECO:0007669"/>
    <property type="project" value="TreeGrafter"/>
</dbReference>
<dbReference type="Pfam" id="PF22484">
    <property type="entry name" value="DUF6986"/>
    <property type="match status" value="1"/>
</dbReference>
<dbReference type="GO" id="GO:0000287">
    <property type="term" value="F:magnesium ion binding"/>
    <property type="evidence" value="ECO:0007669"/>
    <property type="project" value="TreeGrafter"/>
</dbReference>
<sequence length="416" mass="43408">MNRLEELAGRIDGALADADAALAASYPGDRGVRQPVHTVYVPGDRYDEQTVADWSAEAEAALARNAGSVAEIAEVFGLAPDLAEGLGDRVQAKLAAEPVEDLRIDFEDGYGDRPDADEDAAVVAAAAALAATVRDGTAPPFHGIRIKSFEAPTRHRGLRTLDLFLGELARAGGLGDGFVITLPKVTSVEQVAAMVTALDALETAHGVAAPLEFEIQVETPQAILGADGTALIARMIAAGAGRVTGLHYGTYDYSASLGIAAAYQSMEHPVADHAKDVMQVAAAGTGVFVSDGSTNVLPVGDPEAVRSAWRLHSRLVTRSLARGIYQGWDLHPAQLPSRYVATYAFFRDGLETAGARLRAYVHGGDSGYLDEPATAAALAAFVLRGVECGAVAATEVESLAGVGGAELARLARRRID</sequence>
<keyword evidence="4" id="KW-0456">Lyase</keyword>
<keyword evidence="2" id="KW-0479">Metal-binding</keyword>
<evidence type="ECO:0000256" key="3">
    <source>
        <dbReference type="ARBA" id="ARBA00022842"/>
    </source>
</evidence>
<dbReference type="RefSeq" id="WP_141782279.1">
    <property type="nucleotide sequence ID" value="NZ_VFOV01000001.1"/>
</dbReference>
<dbReference type="SUPFAM" id="SSF51621">
    <property type="entry name" value="Phosphoenolpyruvate/pyruvate domain"/>
    <property type="match status" value="1"/>
</dbReference>
<keyword evidence="5" id="KW-1185">Reference proteome</keyword>
<protein>
    <submittedName>
        <fullName evidence="4">Citrate lyase beta subunit</fullName>
    </submittedName>
</protein>
<dbReference type="InterPro" id="IPR015813">
    <property type="entry name" value="Pyrv/PenolPyrv_kinase-like_dom"/>
</dbReference>
<comment type="cofactor">
    <cofactor evidence="1">
        <name>Mg(2+)</name>
        <dbReference type="ChEBI" id="CHEBI:18420"/>
    </cofactor>
</comment>
<dbReference type="InterPro" id="IPR054255">
    <property type="entry name" value="DUF6986"/>
</dbReference>
<dbReference type="EMBL" id="VFOV01000001">
    <property type="protein sequence ID" value="TQL70568.1"/>
    <property type="molecule type" value="Genomic_DNA"/>
</dbReference>
<dbReference type="InterPro" id="IPR040442">
    <property type="entry name" value="Pyrv_kinase-like_dom_sf"/>
</dbReference>
<organism evidence="4 5">
    <name type="scientific">Nocardioides albertanoniae</name>
    <dbReference type="NCBI Taxonomy" id="1175486"/>
    <lineage>
        <taxon>Bacteria</taxon>
        <taxon>Bacillati</taxon>
        <taxon>Actinomycetota</taxon>
        <taxon>Actinomycetes</taxon>
        <taxon>Propionibacteriales</taxon>
        <taxon>Nocardioidaceae</taxon>
        <taxon>Nocardioides</taxon>
    </lineage>
</organism>
<reference evidence="4 5" key="1">
    <citation type="submission" date="2019-06" db="EMBL/GenBank/DDBJ databases">
        <title>Sequencing the genomes of 1000 actinobacteria strains.</title>
        <authorList>
            <person name="Klenk H.-P."/>
        </authorList>
    </citation>
    <scope>NUCLEOTIDE SEQUENCE [LARGE SCALE GENOMIC DNA]</scope>
    <source>
        <strain evidence="4 5">DSM 25218</strain>
    </source>
</reference>